<dbReference type="Gene3D" id="3.20.20.70">
    <property type="entry name" value="Aldolase class I"/>
    <property type="match status" value="1"/>
</dbReference>
<dbReference type="KEGG" id="mbat:BN1208_1248"/>
<keyword evidence="5 8" id="KW-0408">Iron</keyword>
<evidence type="ECO:0000256" key="1">
    <source>
        <dbReference type="ARBA" id="ARBA00022485"/>
    </source>
</evidence>
<dbReference type="PIRSF" id="PIRSF000370">
    <property type="entry name" value="QueE"/>
    <property type="match status" value="1"/>
</dbReference>
<feature type="binding site" evidence="8">
    <location>
        <position position="39"/>
    </location>
    <ligand>
        <name>[4Fe-4S] cluster</name>
        <dbReference type="ChEBI" id="CHEBI:49883"/>
        <note>4Fe-4S-S-AdoMet</note>
    </ligand>
</feature>
<name>A0A0D6EXY7_9PROT</name>
<evidence type="ECO:0000256" key="3">
    <source>
        <dbReference type="ARBA" id="ARBA00022723"/>
    </source>
</evidence>
<dbReference type="GO" id="GO:0008616">
    <property type="term" value="P:tRNA queuosine(34) biosynthetic process"/>
    <property type="evidence" value="ECO:0007669"/>
    <property type="project" value="UniProtKB-UniRule"/>
</dbReference>
<dbReference type="InterPro" id="IPR013785">
    <property type="entry name" value="Aldolase_TIM"/>
</dbReference>
<dbReference type="SFLD" id="SFLDS00029">
    <property type="entry name" value="Radical_SAM"/>
    <property type="match status" value="1"/>
</dbReference>
<keyword evidence="1 8" id="KW-0004">4Fe-4S</keyword>
<keyword evidence="7 8" id="KW-0456">Lyase</keyword>
<evidence type="ECO:0000259" key="9">
    <source>
        <dbReference type="PROSITE" id="PS51918"/>
    </source>
</evidence>
<sequence length="213" mass="24470">MTQLKIFEIFYSLQGESSRMGLPTIFIRLSGCPMRCHYCDTAYAFQGGSMMDIEDIMASIKKYDTHYVTVTGGEPLAQKEVIHLLKILADSNYEVSIETGGGLSIKEVDPRIKIILDIKTPESGEEKKNHWENLDMISSKDEIKFVLCSREDYDWAKKILDQYKLTQKCSVLFSPVYQKLDVTDLGDWILKDQLHVRMQIQLHKLLWGEKPGV</sequence>
<keyword evidence="8" id="KW-0671">Queuosine biosynthesis</keyword>
<dbReference type="NCBIfam" id="TIGR04349">
    <property type="entry name" value="rSAM_QueE_gams"/>
    <property type="match status" value="1"/>
</dbReference>
<feature type="binding site" evidence="8">
    <location>
        <position position="32"/>
    </location>
    <ligand>
        <name>[4Fe-4S] cluster</name>
        <dbReference type="ChEBI" id="CHEBI:49883"/>
        <note>4Fe-4S-S-AdoMet</note>
    </ligand>
</feature>
<keyword evidence="6 8" id="KW-0411">Iron-sulfur</keyword>
<evidence type="ECO:0000256" key="4">
    <source>
        <dbReference type="ARBA" id="ARBA00022842"/>
    </source>
</evidence>
<dbReference type="STRING" id="1581557.BN1208_1248"/>
<dbReference type="GO" id="GO:0000287">
    <property type="term" value="F:magnesium ion binding"/>
    <property type="evidence" value="ECO:0007669"/>
    <property type="project" value="UniProtKB-UniRule"/>
</dbReference>
<comment type="catalytic activity">
    <reaction evidence="8">
        <text>6-carboxy-5,6,7,8-tetrahydropterin + H(+) = 7-carboxy-7-carbaguanine + NH4(+)</text>
        <dbReference type="Rhea" id="RHEA:27974"/>
        <dbReference type="ChEBI" id="CHEBI:15378"/>
        <dbReference type="ChEBI" id="CHEBI:28938"/>
        <dbReference type="ChEBI" id="CHEBI:61032"/>
        <dbReference type="ChEBI" id="CHEBI:61036"/>
        <dbReference type="EC" id="4.3.99.3"/>
    </reaction>
</comment>
<dbReference type="InterPro" id="IPR058240">
    <property type="entry name" value="rSAM_sf"/>
</dbReference>
<keyword evidence="11" id="KW-1185">Reference proteome</keyword>
<evidence type="ECO:0000256" key="8">
    <source>
        <dbReference type="HAMAP-Rule" id="MF_00917"/>
    </source>
</evidence>
<feature type="binding site" evidence="8">
    <location>
        <begin position="13"/>
        <end position="15"/>
    </location>
    <ligand>
        <name>substrate</name>
    </ligand>
</feature>
<dbReference type="UniPathway" id="UPA00391"/>
<dbReference type="CDD" id="cd01335">
    <property type="entry name" value="Radical_SAM"/>
    <property type="match status" value="1"/>
</dbReference>
<comment type="cofactor">
    <cofactor evidence="8">
        <name>S-adenosyl-L-methionine</name>
        <dbReference type="ChEBI" id="CHEBI:59789"/>
    </cofactor>
    <text evidence="8">Binds 1 S-adenosyl-L-methionine per subunit.</text>
</comment>
<dbReference type="InterPro" id="IPR007197">
    <property type="entry name" value="rSAM"/>
</dbReference>
<evidence type="ECO:0000313" key="10">
    <source>
        <dbReference type="EMBL" id="CEZ20128.1"/>
    </source>
</evidence>
<organism evidence="10 11">
    <name type="scientific">Candidatus Methylopumilus planktonicus</name>
    <dbReference type="NCBI Taxonomy" id="1581557"/>
    <lineage>
        <taxon>Bacteria</taxon>
        <taxon>Pseudomonadati</taxon>
        <taxon>Pseudomonadota</taxon>
        <taxon>Betaproteobacteria</taxon>
        <taxon>Nitrosomonadales</taxon>
        <taxon>Methylophilaceae</taxon>
        <taxon>Candidatus Methylopumilus</taxon>
    </lineage>
</organism>
<feature type="binding site" evidence="8">
    <location>
        <position position="73"/>
    </location>
    <ligand>
        <name>S-adenosyl-L-methionine</name>
        <dbReference type="ChEBI" id="CHEBI:59789"/>
    </ligand>
</feature>
<dbReference type="InterPro" id="IPR024924">
    <property type="entry name" value="7-CO-7-deazaguanine_synth-like"/>
</dbReference>
<evidence type="ECO:0000256" key="2">
    <source>
        <dbReference type="ARBA" id="ARBA00022691"/>
    </source>
</evidence>
<dbReference type="GO" id="GO:0016840">
    <property type="term" value="F:carbon-nitrogen lyase activity"/>
    <property type="evidence" value="ECO:0007669"/>
    <property type="project" value="UniProtKB-UniRule"/>
</dbReference>
<comment type="pathway">
    <text evidence="8">Purine metabolism; 7-cyano-7-deazaguanine biosynthesis.</text>
</comment>
<reference evidence="11" key="1">
    <citation type="submission" date="2014-12" db="EMBL/GenBank/DDBJ databases">
        <authorList>
            <person name="Salcher M.M."/>
        </authorList>
    </citation>
    <scope>NUCLEOTIDE SEQUENCE [LARGE SCALE GENOMIC DNA]</scope>
    <source>
        <strain evidence="11">MMS-10A-171</strain>
    </source>
</reference>
<dbReference type="Proteomes" id="UP000064007">
    <property type="component" value="Chromosome 1"/>
</dbReference>
<comment type="subunit">
    <text evidence="8">Homodimer.</text>
</comment>
<dbReference type="EC" id="4.3.99.3" evidence="8"/>
<dbReference type="EMBL" id="LN827929">
    <property type="protein sequence ID" value="CEZ20128.1"/>
    <property type="molecule type" value="Genomic_DNA"/>
</dbReference>
<dbReference type="Pfam" id="PF04055">
    <property type="entry name" value="Radical_SAM"/>
    <property type="match status" value="1"/>
</dbReference>
<evidence type="ECO:0000256" key="6">
    <source>
        <dbReference type="ARBA" id="ARBA00023014"/>
    </source>
</evidence>
<feature type="binding site" evidence="8">
    <location>
        <position position="28"/>
    </location>
    <ligand>
        <name>substrate</name>
    </ligand>
</feature>
<dbReference type="PANTHER" id="PTHR42836:SF1">
    <property type="entry name" value="7-CARBOXY-7-DEAZAGUANINE SYNTHASE"/>
    <property type="match status" value="1"/>
</dbReference>
<dbReference type="PROSITE" id="PS51918">
    <property type="entry name" value="RADICAL_SAM"/>
    <property type="match status" value="1"/>
</dbReference>
<protein>
    <recommendedName>
        <fullName evidence="8">7-carboxy-7-deazaguanine synthase</fullName>
        <shortName evidence="8">CDG synthase</shortName>
        <ecNumber evidence="8">4.3.99.3</ecNumber>
    </recommendedName>
    <alternativeName>
        <fullName evidence="8">Queuosine biosynthesis protein QueE</fullName>
    </alternativeName>
</protein>
<dbReference type="GO" id="GO:0051539">
    <property type="term" value="F:4 iron, 4 sulfur cluster binding"/>
    <property type="evidence" value="ECO:0007669"/>
    <property type="project" value="UniProtKB-UniRule"/>
</dbReference>
<dbReference type="SUPFAM" id="SSF102114">
    <property type="entry name" value="Radical SAM enzymes"/>
    <property type="match status" value="1"/>
</dbReference>
<proteinExistence type="inferred from homology"/>
<dbReference type="GO" id="GO:1904047">
    <property type="term" value="F:S-adenosyl-L-methionine binding"/>
    <property type="evidence" value="ECO:0007669"/>
    <property type="project" value="UniProtKB-UniRule"/>
</dbReference>
<feature type="binding site" evidence="8">
    <location>
        <position position="71"/>
    </location>
    <ligand>
        <name>substrate</name>
    </ligand>
</feature>
<keyword evidence="4 8" id="KW-0460">Magnesium</keyword>
<comment type="function">
    <text evidence="8">Catalyzes the complex heterocyclic radical-mediated conversion of 6-carboxy-5,6,7,8-tetrahydropterin (CPH4) to 7-carboxy-7-deazaguanine (CDG), a step common to the biosynthetic pathways of all 7-deazapurine-containing compounds.</text>
</comment>
<feature type="domain" description="Radical SAM core" evidence="9">
    <location>
        <begin position="19"/>
        <end position="209"/>
    </location>
</feature>
<evidence type="ECO:0000256" key="5">
    <source>
        <dbReference type="ARBA" id="ARBA00023004"/>
    </source>
</evidence>
<accession>A0A0D6EXY7</accession>
<dbReference type="InterPro" id="IPR027621">
    <property type="entry name" value="rSAM_QueE_gams"/>
</dbReference>
<comment type="cofactor">
    <cofactor evidence="8">
        <name>[4Fe-4S] cluster</name>
        <dbReference type="ChEBI" id="CHEBI:49883"/>
    </cofactor>
    <text evidence="8">Binds 1 [4Fe-4S] cluster. The cluster is coordinated with 3 cysteines and an exchangeable S-adenosyl-L-methionine.</text>
</comment>
<evidence type="ECO:0000256" key="7">
    <source>
        <dbReference type="ARBA" id="ARBA00023239"/>
    </source>
</evidence>
<comment type="similarity">
    <text evidence="8">Belongs to the radical SAM superfamily. 7-carboxy-7-deazaguanine synthase family.</text>
</comment>
<dbReference type="HAMAP" id="MF_00917">
    <property type="entry name" value="QueE"/>
    <property type="match status" value="1"/>
</dbReference>
<dbReference type="OrthoDB" id="9792276at2"/>
<keyword evidence="3 8" id="KW-0479">Metal-binding</keyword>
<comment type="caution">
    <text evidence="8">Lacks conserved residue(s) required for the propagation of feature annotation.</text>
</comment>
<comment type="cofactor">
    <cofactor evidence="8">
        <name>Mg(2+)</name>
        <dbReference type="ChEBI" id="CHEBI:18420"/>
    </cofactor>
</comment>
<feature type="binding site" evidence="8">
    <location>
        <begin position="38"/>
        <end position="40"/>
    </location>
    <ligand>
        <name>S-adenosyl-L-methionine</name>
        <dbReference type="ChEBI" id="CHEBI:59789"/>
    </ligand>
</feature>
<feature type="binding site" evidence="8">
    <location>
        <position position="41"/>
    </location>
    <ligand>
        <name>Mg(2+)</name>
        <dbReference type="ChEBI" id="CHEBI:18420"/>
    </ligand>
</feature>
<keyword evidence="2 8" id="KW-0949">S-adenosyl-L-methionine</keyword>
<dbReference type="HOGENOM" id="CLU_066739_2_0_4"/>
<evidence type="ECO:0000313" key="11">
    <source>
        <dbReference type="Proteomes" id="UP000064007"/>
    </source>
</evidence>
<feature type="binding site" evidence="8">
    <location>
        <position position="36"/>
    </location>
    <ligand>
        <name>[4Fe-4S] cluster</name>
        <dbReference type="ChEBI" id="CHEBI:49883"/>
        <note>4Fe-4S-S-AdoMet</note>
    </ligand>
</feature>
<dbReference type="AlphaFoldDB" id="A0A0D6EXY7"/>
<dbReference type="PANTHER" id="PTHR42836">
    <property type="entry name" value="7-CARBOXY-7-DEAZAGUANINE SYNTHASE"/>
    <property type="match status" value="1"/>
</dbReference>
<gene>
    <name evidence="8 10" type="primary">queE</name>
    <name evidence="10" type="ORF">BN1208_1248</name>
</gene>